<reference evidence="3" key="1">
    <citation type="submission" date="2022-07" db="EMBL/GenBank/DDBJ databases">
        <title>The genome of Lyophyllum shimeji provides insight into the initial evolution of ectomycorrhizal fungal genome.</title>
        <authorList>
            <person name="Kobayashi Y."/>
            <person name="Shibata T."/>
            <person name="Hirakawa H."/>
            <person name="Shigenobu S."/>
            <person name="Nishiyama T."/>
            <person name="Yamada A."/>
            <person name="Hasebe M."/>
            <person name="Kawaguchi M."/>
        </authorList>
    </citation>
    <scope>NUCLEOTIDE SEQUENCE</scope>
    <source>
        <strain evidence="3">AT787</strain>
    </source>
</reference>
<feature type="compositionally biased region" description="Low complexity" evidence="1">
    <location>
        <begin position="13"/>
        <end position="23"/>
    </location>
</feature>
<dbReference type="InterPro" id="IPR000073">
    <property type="entry name" value="AB_hydrolase_1"/>
</dbReference>
<gene>
    <name evidence="3" type="ORF">LshimejAT787_0703520</name>
</gene>
<keyword evidence="4" id="KW-1185">Reference proteome</keyword>
<keyword evidence="3" id="KW-0378">Hydrolase</keyword>
<feature type="domain" description="AB hydrolase-1" evidence="2">
    <location>
        <begin position="236"/>
        <end position="396"/>
    </location>
</feature>
<evidence type="ECO:0000313" key="3">
    <source>
        <dbReference type="EMBL" id="GLB39842.1"/>
    </source>
</evidence>
<organism evidence="3 4">
    <name type="scientific">Lyophyllum shimeji</name>
    <name type="common">Hon-shimeji</name>
    <name type="synonym">Tricholoma shimeji</name>
    <dbReference type="NCBI Taxonomy" id="47721"/>
    <lineage>
        <taxon>Eukaryota</taxon>
        <taxon>Fungi</taxon>
        <taxon>Dikarya</taxon>
        <taxon>Basidiomycota</taxon>
        <taxon>Agaricomycotina</taxon>
        <taxon>Agaricomycetes</taxon>
        <taxon>Agaricomycetidae</taxon>
        <taxon>Agaricales</taxon>
        <taxon>Tricholomatineae</taxon>
        <taxon>Lyophyllaceae</taxon>
        <taxon>Lyophyllum</taxon>
    </lineage>
</organism>
<protein>
    <submittedName>
        <fullName evidence="3">Alpha/beta hydrolase family protein</fullName>
    </submittedName>
</protein>
<dbReference type="InterPro" id="IPR029058">
    <property type="entry name" value="AB_hydrolase_fold"/>
</dbReference>
<sequence length="494" mass="55430">MSTTYPPPPPFTWPQITPRQLLPVFPPPEPLPAPPLPSPPRKPMFNAPYTLSTHIFPAAHLRTTNFVSVTPPPPSNATKEERRARAEQTIQRLKDVRGSIEPRGSRQVLWNCANRYMKQGLDGTRAECVTLFFAHANGFPKEIWEPTLQYLLCSPAASVIDEVWTWESVQHGDACLINGDKIGAVFDWTDNARDILNFLIYYLPSVASSAPLPTHLARLPPDESEYRKSNPFRNRTLLAIGHSYGGCTSALAALTHPKLFSSLVLIDPVIVKPAGPLIDKTEHDNRLALGLVLGAILRGDTCDTREDAERRMLASIPRRQNQAWNTRSEAADRLVLGALLRRETWSSREEALQILRQSPFFGAWDPAVLRIYLECGTYDTIDPTSGKPIIRLKMPGMQEAVVFNETHTECEVYHRLPTLDEKIELRWVVPGKPGAGEFGPPGATRERVWLRPKNASNIRIPNAGHLIAQEAPQALARDIQEFMERRYMAPRAHL</sequence>
<name>A0A9P3PR35_LYOSH</name>
<feature type="compositionally biased region" description="Pro residues" evidence="1">
    <location>
        <begin position="1"/>
        <end position="12"/>
    </location>
</feature>
<dbReference type="GO" id="GO:0016787">
    <property type="term" value="F:hydrolase activity"/>
    <property type="evidence" value="ECO:0007669"/>
    <property type="project" value="UniProtKB-KW"/>
</dbReference>
<dbReference type="OrthoDB" id="94039at2759"/>
<dbReference type="Pfam" id="PF00561">
    <property type="entry name" value="Abhydrolase_1"/>
    <property type="match status" value="1"/>
</dbReference>
<dbReference type="AlphaFoldDB" id="A0A9P3PR35"/>
<dbReference type="Proteomes" id="UP001063166">
    <property type="component" value="Unassembled WGS sequence"/>
</dbReference>
<accession>A0A9P3PR35</accession>
<proteinExistence type="predicted"/>
<feature type="region of interest" description="Disordered" evidence="1">
    <location>
        <begin position="1"/>
        <end position="38"/>
    </location>
</feature>
<dbReference type="SUPFAM" id="SSF53474">
    <property type="entry name" value="alpha/beta-Hydrolases"/>
    <property type="match status" value="1"/>
</dbReference>
<dbReference type="EMBL" id="BRPK01000007">
    <property type="protein sequence ID" value="GLB39842.1"/>
    <property type="molecule type" value="Genomic_DNA"/>
</dbReference>
<feature type="compositionally biased region" description="Pro residues" evidence="1">
    <location>
        <begin position="24"/>
        <end position="38"/>
    </location>
</feature>
<evidence type="ECO:0000313" key="4">
    <source>
        <dbReference type="Proteomes" id="UP001063166"/>
    </source>
</evidence>
<comment type="caution">
    <text evidence="3">The sequence shown here is derived from an EMBL/GenBank/DDBJ whole genome shotgun (WGS) entry which is preliminary data.</text>
</comment>
<evidence type="ECO:0000259" key="2">
    <source>
        <dbReference type="Pfam" id="PF00561"/>
    </source>
</evidence>
<evidence type="ECO:0000256" key="1">
    <source>
        <dbReference type="SAM" id="MobiDB-lite"/>
    </source>
</evidence>
<dbReference type="Gene3D" id="3.40.50.1820">
    <property type="entry name" value="alpha/beta hydrolase"/>
    <property type="match status" value="1"/>
</dbReference>